<sequence length="281" mass="31331">MLTNYLALVSESPSVTFAETAQIAAAIQKQITRDFTPIWGVPATLDVFTSLDDVPPDYWTTIIRDDIGFDAAGIHLDRNGQPYALVMASKVTALTCSHEIIEMLVDPFGDRFVASQSIKPGQGRVNYLVEACDPCEGEHLGYHINGILVSDFYTPNFFDPVFSPSVRYSYTGAVKEPRQILKDGYISWRIPETGEWWQAVYRDKLEFKPLGVLNKADGNSWREMIDRVTKEPLKKLVNNNQLTEAPLAASMLAPAFTNASKGWAAQLREDIDLVMKGGKVH</sequence>
<dbReference type="AlphaFoldDB" id="A0A7K1U7E7"/>
<accession>A0A7K1U7E7</accession>
<gene>
    <name evidence="1" type="ORF">GO493_18570</name>
</gene>
<keyword evidence="2" id="KW-1185">Reference proteome</keyword>
<name>A0A7K1U7E7_9BACT</name>
<comment type="caution">
    <text evidence="1">The sequence shown here is derived from an EMBL/GenBank/DDBJ whole genome shotgun (WGS) entry which is preliminary data.</text>
</comment>
<dbReference type="RefSeq" id="WP_157307730.1">
    <property type="nucleotide sequence ID" value="NZ_WRXN01000008.1"/>
</dbReference>
<reference evidence="1 2" key="1">
    <citation type="submission" date="2019-12" db="EMBL/GenBank/DDBJ databases">
        <title>Chitinophaga sp. strain ysch24 (GDMCC 1.1355), whole genome shotgun sequence.</title>
        <authorList>
            <person name="Zhang X."/>
        </authorList>
    </citation>
    <scope>NUCLEOTIDE SEQUENCE [LARGE SCALE GENOMIC DNA]</scope>
    <source>
        <strain evidence="2">ysch24</strain>
    </source>
</reference>
<proteinExistence type="predicted"/>
<dbReference type="EMBL" id="WRXN01000008">
    <property type="protein sequence ID" value="MVT10283.1"/>
    <property type="molecule type" value="Genomic_DNA"/>
</dbReference>
<protein>
    <submittedName>
        <fullName evidence="1">Uncharacterized protein</fullName>
    </submittedName>
</protein>
<evidence type="ECO:0000313" key="2">
    <source>
        <dbReference type="Proteomes" id="UP000461730"/>
    </source>
</evidence>
<evidence type="ECO:0000313" key="1">
    <source>
        <dbReference type="EMBL" id="MVT10283.1"/>
    </source>
</evidence>
<organism evidence="1 2">
    <name type="scientific">Chitinophaga tropicalis</name>
    <dbReference type="NCBI Taxonomy" id="2683588"/>
    <lineage>
        <taxon>Bacteria</taxon>
        <taxon>Pseudomonadati</taxon>
        <taxon>Bacteroidota</taxon>
        <taxon>Chitinophagia</taxon>
        <taxon>Chitinophagales</taxon>
        <taxon>Chitinophagaceae</taxon>
        <taxon>Chitinophaga</taxon>
    </lineage>
</organism>
<dbReference type="Proteomes" id="UP000461730">
    <property type="component" value="Unassembled WGS sequence"/>
</dbReference>